<name>A0A4R5VEF1_9RHOB</name>
<dbReference type="GO" id="GO:0015740">
    <property type="term" value="P:C4-dicarboxylate transport"/>
    <property type="evidence" value="ECO:0007669"/>
    <property type="project" value="TreeGrafter"/>
</dbReference>
<keyword evidence="6 9" id="KW-1133">Transmembrane helix</keyword>
<sequence length="177" mass="19541">MNKLLIAYQAFLDLLEKASMAVAMILTGLLFVNTATGIIVDQVVGNSLIWIEEVNNLLFAWAIFIGAGIIARRGGHIGVEMIYDLLGPYLQWVLRIVYAALALIIVWVMVYYGVKMALFVGRYQTSLYLDINLFYYYLSVPVGGALLGLFSIGAALPDPRTPANVMQEDMQTVGVDL</sequence>
<evidence type="ECO:0000256" key="9">
    <source>
        <dbReference type="RuleBase" id="RU369079"/>
    </source>
</evidence>
<keyword evidence="12" id="KW-1185">Reference proteome</keyword>
<dbReference type="GO" id="GO:0022857">
    <property type="term" value="F:transmembrane transporter activity"/>
    <property type="evidence" value="ECO:0007669"/>
    <property type="project" value="UniProtKB-UniRule"/>
</dbReference>
<protein>
    <recommendedName>
        <fullName evidence="9">TRAP transporter small permease protein</fullName>
    </recommendedName>
</protein>
<organism evidence="11 12">
    <name type="scientific">Antarcticimicrobium luteum</name>
    <dbReference type="NCBI Taxonomy" id="2547397"/>
    <lineage>
        <taxon>Bacteria</taxon>
        <taxon>Pseudomonadati</taxon>
        <taxon>Pseudomonadota</taxon>
        <taxon>Alphaproteobacteria</taxon>
        <taxon>Rhodobacterales</taxon>
        <taxon>Paracoccaceae</taxon>
        <taxon>Antarcticimicrobium</taxon>
    </lineage>
</organism>
<evidence type="ECO:0000256" key="1">
    <source>
        <dbReference type="ARBA" id="ARBA00004429"/>
    </source>
</evidence>
<dbReference type="RefSeq" id="WP_133358760.1">
    <property type="nucleotide sequence ID" value="NZ_SMUV01000054.1"/>
</dbReference>
<dbReference type="Proteomes" id="UP000295301">
    <property type="component" value="Unassembled WGS sequence"/>
</dbReference>
<evidence type="ECO:0000259" key="10">
    <source>
        <dbReference type="Pfam" id="PF04290"/>
    </source>
</evidence>
<evidence type="ECO:0000313" key="12">
    <source>
        <dbReference type="Proteomes" id="UP000295301"/>
    </source>
</evidence>
<feature type="domain" description="Tripartite ATP-independent periplasmic transporters DctQ component" evidence="10">
    <location>
        <begin position="36"/>
        <end position="155"/>
    </location>
</feature>
<dbReference type="GO" id="GO:0005886">
    <property type="term" value="C:plasma membrane"/>
    <property type="evidence" value="ECO:0007669"/>
    <property type="project" value="UniProtKB-SubCell"/>
</dbReference>
<keyword evidence="4 9" id="KW-0997">Cell inner membrane</keyword>
<gene>
    <name evidence="11" type="ORF">E1832_05645</name>
</gene>
<comment type="subcellular location">
    <subcellularLocation>
        <location evidence="1 9">Cell inner membrane</location>
        <topology evidence="1 9">Multi-pass membrane protein</topology>
    </subcellularLocation>
</comment>
<dbReference type="AlphaFoldDB" id="A0A4R5VEF1"/>
<evidence type="ECO:0000256" key="6">
    <source>
        <dbReference type="ARBA" id="ARBA00022989"/>
    </source>
</evidence>
<evidence type="ECO:0000256" key="7">
    <source>
        <dbReference type="ARBA" id="ARBA00023136"/>
    </source>
</evidence>
<evidence type="ECO:0000256" key="5">
    <source>
        <dbReference type="ARBA" id="ARBA00022692"/>
    </source>
</evidence>
<proteinExistence type="inferred from homology"/>
<evidence type="ECO:0000313" key="11">
    <source>
        <dbReference type="EMBL" id="TDK50680.1"/>
    </source>
</evidence>
<evidence type="ECO:0000256" key="3">
    <source>
        <dbReference type="ARBA" id="ARBA00022475"/>
    </source>
</evidence>
<comment type="similarity">
    <text evidence="8 9">Belongs to the TRAP transporter small permease family.</text>
</comment>
<feature type="transmembrane region" description="Helical" evidence="9">
    <location>
        <begin position="21"/>
        <end position="39"/>
    </location>
</feature>
<feature type="transmembrane region" description="Helical" evidence="9">
    <location>
        <begin position="54"/>
        <end position="71"/>
    </location>
</feature>
<dbReference type="Pfam" id="PF04290">
    <property type="entry name" value="DctQ"/>
    <property type="match status" value="1"/>
</dbReference>
<dbReference type="EMBL" id="SMUV01000054">
    <property type="protein sequence ID" value="TDK50680.1"/>
    <property type="molecule type" value="Genomic_DNA"/>
</dbReference>
<dbReference type="PANTHER" id="PTHR35011:SF2">
    <property type="entry name" value="2,3-DIKETO-L-GULONATE TRAP TRANSPORTER SMALL PERMEASE PROTEIN YIAM"/>
    <property type="match status" value="1"/>
</dbReference>
<keyword evidence="3" id="KW-1003">Cell membrane</keyword>
<evidence type="ECO:0000256" key="4">
    <source>
        <dbReference type="ARBA" id="ARBA00022519"/>
    </source>
</evidence>
<comment type="subunit">
    <text evidence="9">The complex comprises the extracytoplasmic solute receptor protein and the two transmembrane proteins.</text>
</comment>
<keyword evidence="7 9" id="KW-0472">Membrane</keyword>
<dbReference type="PANTHER" id="PTHR35011">
    <property type="entry name" value="2,3-DIKETO-L-GULONATE TRAP TRANSPORTER SMALL PERMEASE PROTEIN YIAM"/>
    <property type="match status" value="1"/>
</dbReference>
<dbReference type="OrthoDB" id="7843639at2"/>
<feature type="transmembrane region" description="Helical" evidence="9">
    <location>
        <begin position="92"/>
        <end position="114"/>
    </location>
</feature>
<dbReference type="InterPro" id="IPR007387">
    <property type="entry name" value="TRAP_DctQ"/>
</dbReference>
<evidence type="ECO:0000256" key="2">
    <source>
        <dbReference type="ARBA" id="ARBA00022448"/>
    </source>
</evidence>
<evidence type="ECO:0000256" key="8">
    <source>
        <dbReference type="ARBA" id="ARBA00038436"/>
    </source>
</evidence>
<feature type="transmembrane region" description="Helical" evidence="9">
    <location>
        <begin position="134"/>
        <end position="156"/>
    </location>
</feature>
<comment type="caution">
    <text evidence="11">The sequence shown here is derived from an EMBL/GenBank/DDBJ whole genome shotgun (WGS) entry which is preliminary data.</text>
</comment>
<accession>A0A4R5VEF1</accession>
<comment type="function">
    <text evidence="9">Part of the tripartite ATP-independent periplasmic (TRAP) transport system.</text>
</comment>
<keyword evidence="2 9" id="KW-0813">Transport</keyword>
<dbReference type="InterPro" id="IPR055348">
    <property type="entry name" value="DctQ"/>
</dbReference>
<reference evidence="11 12" key="1">
    <citation type="submission" date="2019-03" db="EMBL/GenBank/DDBJ databases">
        <title>Ruegeria lutea sp. nov., a novel strain, isolated from marine sediment, the Masan Bay, South Korea.</title>
        <authorList>
            <person name="Kim J."/>
            <person name="Kim D.-Y."/>
            <person name="Lee S.-S."/>
        </authorList>
    </citation>
    <scope>NUCLEOTIDE SEQUENCE [LARGE SCALE GENOMIC DNA]</scope>
    <source>
        <strain evidence="11 12">318-1</strain>
    </source>
</reference>
<keyword evidence="5 9" id="KW-0812">Transmembrane</keyword>